<comment type="pathway">
    <text evidence="3 9">Carbohydrate metabolism; pentose and glucuronate interconversion.</text>
</comment>
<dbReference type="GO" id="GO:0030145">
    <property type="term" value="F:manganese ion binding"/>
    <property type="evidence" value="ECO:0007669"/>
    <property type="project" value="TreeGrafter"/>
</dbReference>
<comment type="function">
    <text evidence="2 9">Catalyzes the dehydration of D-mannonate.</text>
</comment>
<name>A0A1G6IPK7_9FIRM</name>
<evidence type="ECO:0000256" key="7">
    <source>
        <dbReference type="ARBA" id="ARBA00023211"/>
    </source>
</evidence>
<sequence>MKLSFRWYGDDDPVTLEKIRQIPGMVGIVTAIYDIPAGEAWPYKKIKELNDKVEAAGLEITAIESVPVPEAIKMGVEPRDRYIENYKETLRNLAKAGIEVVTYNFMPVFDWTRSELDHKLDDGSEALIYKKEEVDKMDPLSGELDLPGWDTSYTKDELNDLMTAYQEIDEEDLWDNLEYFLKEIIPVAEEENIKMAIHPDDPPWSIFGLPRVVVGKENLRRLLNLVDSPANGLDLCSGSLGVNPDNDIPDIIREFGDRIHFAHVRNVKITGEESFEESAHLSEKGSLDIYEIMKAYHDVGFEGPLRPDHGRMIWGETGKPGYGLYDRALGATYLNGLWEAIKKSSK</sequence>
<dbReference type="NCBIfam" id="NF003027">
    <property type="entry name" value="PRK03906.1"/>
    <property type="match status" value="2"/>
</dbReference>
<comment type="catalytic activity">
    <reaction evidence="1 9">
        <text>D-mannonate = 2-dehydro-3-deoxy-D-gluconate + H2O</text>
        <dbReference type="Rhea" id="RHEA:20097"/>
        <dbReference type="ChEBI" id="CHEBI:15377"/>
        <dbReference type="ChEBI" id="CHEBI:17767"/>
        <dbReference type="ChEBI" id="CHEBI:57990"/>
        <dbReference type="EC" id="4.2.1.8"/>
    </reaction>
</comment>
<comment type="cofactor">
    <cofactor evidence="9">
        <name>Fe(2+)</name>
        <dbReference type="ChEBI" id="CHEBI:29033"/>
    </cofactor>
    <cofactor evidence="9">
        <name>Mn(2+)</name>
        <dbReference type="ChEBI" id="CHEBI:29035"/>
    </cofactor>
</comment>
<accession>A0A1G6IPK7</accession>
<evidence type="ECO:0000256" key="3">
    <source>
        <dbReference type="ARBA" id="ARBA00004892"/>
    </source>
</evidence>
<dbReference type="EMBL" id="FMYT01000002">
    <property type="protein sequence ID" value="SDC07696.1"/>
    <property type="molecule type" value="Genomic_DNA"/>
</dbReference>
<dbReference type="SUPFAM" id="SSF51658">
    <property type="entry name" value="Xylose isomerase-like"/>
    <property type="match status" value="1"/>
</dbReference>
<evidence type="ECO:0000256" key="8">
    <source>
        <dbReference type="ARBA" id="ARBA00023239"/>
    </source>
</evidence>
<dbReference type="PANTHER" id="PTHR30387:SF2">
    <property type="entry name" value="MANNONATE DEHYDRATASE"/>
    <property type="match status" value="1"/>
</dbReference>
<evidence type="ECO:0000313" key="10">
    <source>
        <dbReference type="EMBL" id="SDC07696.1"/>
    </source>
</evidence>
<evidence type="ECO:0000256" key="4">
    <source>
        <dbReference type="ARBA" id="ARBA00007389"/>
    </source>
</evidence>
<evidence type="ECO:0000313" key="11">
    <source>
        <dbReference type="EMBL" id="TDS33877.1"/>
    </source>
</evidence>
<keyword evidence="6 9" id="KW-0408">Iron</keyword>
<dbReference type="UniPathway" id="UPA00246"/>
<dbReference type="NCBIfam" id="TIGR00695">
    <property type="entry name" value="uxuA"/>
    <property type="match status" value="1"/>
</dbReference>
<evidence type="ECO:0000256" key="1">
    <source>
        <dbReference type="ARBA" id="ARBA00001794"/>
    </source>
</evidence>
<evidence type="ECO:0000313" key="12">
    <source>
        <dbReference type="Proteomes" id="UP000295758"/>
    </source>
</evidence>
<comment type="similarity">
    <text evidence="4 9">Belongs to the mannonate dehydratase family.</text>
</comment>
<evidence type="ECO:0000256" key="5">
    <source>
        <dbReference type="ARBA" id="ARBA00012927"/>
    </source>
</evidence>
<dbReference type="InterPro" id="IPR036237">
    <property type="entry name" value="Xyl_isomerase-like_sf"/>
</dbReference>
<dbReference type="GO" id="GO:0008927">
    <property type="term" value="F:mannonate dehydratase activity"/>
    <property type="evidence" value="ECO:0007669"/>
    <property type="project" value="UniProtKB-UniRule"/>
</dbReference>
<proteinExistence type="inferred from homology"/>
<reference evidence="11 12" key="2">
    <citation type="submission" date="2019-03" db="EMBL/GenBank/DDBJ databases">
        <title>Deep subsurface shale carbon reservoir microbial communities from Ohio and West Virginia, USA.</title>
        <authorList>
            <person name="Wrighton K."/>
        </authorList>
    </citation>
    <scope>NUCLEOTIDE SEQUENCE [LARGE SCALE GENOMIC DNA]</scope>
    <source>
        <strain evidence="11 12">UTICA-S4D12</strain>
    </source>
</reference>
<reference evidence="10 13" key="1">
    <citation type="submission" date="2016-10" db="EMBL/GenBank/DDBJ databases">
        <authorList>
            <person name="Varghese N."/>
            <person name="Submissions S."/>
        </authorList>
    </citation>
    <scope>NUCLEOTIDE SEQUENCE [LARGE SCALE GENOMIC DNA]</scope>
    <source>
        <strain evidence="10 13">WG10</strain>
    </source>
</reference>
<evidence type="ECO:0000256" key="6">
    <source>
        <dbReference type="ARBA" id="ARBA00023004"/>
    </source>
</evidence>
<keyword evidence="8 9" id="KW-0456">Lyase</keyword>
<protein>
    <recommendedName>
        <fullName evidence="5 9">Mannonate dehydratase</fullName>
        <ecNumber evidence="5 9">4.2.1.8</ecNumber>
    </recommendedName>
    <alternativeName>
        <fullName evidence="9">D-mannonate hydro-lyase</fullName>
    </alternativeName>
</protein>
<keyword evidence="7 9" id="KW-0464">Manganese</keyword>
<dbReference type="EC" id="4.2.1.8" evidence="5 9"/>
<evidence type="ECO:0000256" key="9">
    <source>
        <dbReference type="HAMAP-Rule" id="MF_00106"/>
    </source>
</evidence>
<dbReference type="InterPro" id="IPR004628">
    <property type="entry name" value="Man_deHydtase"/>
</dbReference>
<evidence type="ECO:0000256" key="2">
    <source>
        <dbReference type="ARBA" id="ARBA00002713"/>
    </source>
</evidence>
<dbReference type="Gene3D" id="3.20.20.150">
    <property type="entry name" value="Divalent-metal-dependent TIM barrel enzymes"/>
    <property type="match status" value="1"/>
</dbReference>
<dbReference type="GO" id="GO:0042840">
    <property type="term" value="P:D-glucuronate catabolic process"/>
    <property type="evidence" value="ECO:0007669"/>
    <property type="project" value="TreeGrafter"/>
</dbReference>
<dbReference type="GO" id="GO:0008198">
    <property type="term" value="F:ferrous iron binding"/>
    <property type="evidence" value="ECO:0007669"/>
    <property type="project" value="TreeGrafter"/>
</dbReference>
<dbReference type="Proteomes" id="UP000324896">
    <property type="component" value="Unassembled WGS sequence"/>
</dbReference>
<dbReference type="RefSeq" id="WP_089723134.1">
    <property type="nucleotide sequence ID" value="NZ_FMYT01000002.1"/>
</dbReference>
<gene>
    <name evidence="9" type="primary">uxuA</name>
    <name evidence="11" type="ORF">BY453_10333</name>
    <name evidence="10" type="ORF">SAMN04488597_10233</name>
</gene>
<organism evidence="10 13">
    <name type="scientific">Halanaerobium congolense</name>
    <dbReference type="NCBI Taxonomy" id="54121"/>
    <lineage>
        <taxon>Bacteria</taxon>
        <taxon>Bacillati</taxon>
        <taxon>Bacillota</taxon>
        <taxon>Clostridia</taxon>
        <taxon>Halanaerobiales</taxon>
        <taxon>Halanaerobiaceae</taxon>
        <taxon>Halanaerobium</taxon>
    </lineage>
</organism>
<dbReference type="EMBL" id="SOAA01000003">
    <property type="protein sequence ID" value="TDS33877.1"/>
    <property type="molecule type" value="Genomic_DNA"/>
</dbReference>
<dbReference type="Proteomes" id="UP000295758">
    <property type="component" value="Unassembled WGS sequence"/>
</dbReference>
<dbReference type="AlphaFoldDB" id="A0A1G6IPK7"/>
<dbReference type="Pfam" id="PF03786">
    <property type="entry name" value="UxuA"/>
    <property type="match status" value="1"/>
</dbReference>
<dbReference type="PANTHER" id="PTHR30387">
    <property type="entry name" value="MANNONATE DEHYDRATASE"/>
    <property type="match status" value="1"/>
</dbReference>
<dbReference type="PIRSF" id="PIRSF016049">
    <property type="entry name" value="Man_dehyd"/>
    <property type="match status" value="1"/>
</dbReference>
<evidence type="ECO:0000313" key="13">
    <source>
        <dbReference type="Proteomes" id="UP000324896"/>
    </source>
</evidence>
<dbReference type="HAMAP" id="MF_00106">
    <property type="entry name" value="UxuA"/>
    <property type="match status" value="1"/>
</dbReference>